<dbReference type="InterPro" id="IPR014756">
    <property type="entry name" value="Ig_E-set"/>
</dbReference>
<keyword evidence="5" id="KW-1015">Disulfide bond</keyword>
<evidence type="ECO:0000313" key="8">
    <source>
        <dbReference type="EMBL" id="BAX34757.1"/>
    </source>
</evidence>
<evidence type="ECO:0000313" key="9">
    <source>
        <dbReference type="EMBL" id="KAH7642123.1"/>
    </source>
</evidence>
<evidence type="ECO:0000256" key="4">
    <source>
        <dbReference type="ARBA" id="ARBA00022729"/>
    </source>
</evidence>
<dbReference type="FunFam" id="2.60.40.770:FF:000001">
    <property type="entry name" value="NPC intracellular cholesterol transporter 2"/>
    <property type="match status" value="1"/>
</dbReference>
<evidence type="ECO:0000256" key="3">
    <source>
        <dbReference type="ARBA" id="ARBA00022525"/>
    </source>
</evidence>
<dbReference type="Proteomes" id="UP000790347">
    <property type="component" value="Unassembled WGS sequence"/>
</dbReference>
<dbReference type="EMBL" id="SDOV01000004">
    <property type="protein sequence ID" value="KAH7642123.1"/>
    <property type="molecule type" value="Genomic_DNA"/>
</dbReference>
<comment type="subcellular location">
    <subcellularLocation>
        <location evidence="1">Secreted</location>
    </subcellularLocation>
</comment>
<evidence type="ECO:0000313" key="10">
    <source>
        <dbReference type="EMBL" id="KAH9529271.1"/>
    </source>
</evidence>
<evidence type="ECO:0000259" key="7">
    <source>
        <dbReference type="SMART" id="SM00737"/>
    </source>
</evidence>
<evidence type="ECO:0000256" key="6">
    <source>
        <dbReference type="SAM" id="SignalP"/>
    </source>
</evidence>
<reference evidence="9" key="3">
    <citation type="submission" date="2020-06" db="EMBL/GenBank/DDBJ databases">
        <authorList>
            <person name="Ji K."/>
            <person name="Li J."/>
        </authorList>
    </citation>
    <scope>NUCLEOTIDE SEQUENCE</scope>
    <source>
        <strain evidence="9">JKM2019</strain>
        <tissue evidence="9">Whole body</tissue>
    </source>
</reference>
<dbReference type="InterPro" id="IPR003172">
    <property type="entry name" value="ML_dom"/>
</dbReference>
<keyword evidence="11" id="KW-1185">Reference proteome</keyword>
<evidence type="ECO:0000313" key="11">
    <source>
        <dbReference type="Proteomes" id="UP000790347"/>
    </source>
</evidence>
<dbReference type="GO" id="GO:0032934">
    <property type="term" value="F:sterol binding"/>
    <property type="evidence" value="ECO:0007669"/>
    <property type="project" value="InterPro"/>
</dbReference>
<name>A0A1W7HBY9_DERFA</name>
<reference evidence="10" key="1">
    <citation type="submission" date="2013-05" db="EMBL/GenBank/DDBJ databases">
        <authorList>
            <person name="Yim A.K.Y."/>
            <person name="Chan T.F."/>
            <person name="Ji K.M."/>
            <person name="Liu X.Y."/>
            <person name="Zhou J.W."/>
            <person name="Li R.Q."/>
            <person name="Yang K.Y."/>
            <person name="Li J."/>
            <person name="Li M."/>
            <person name="Law P.T.W."/>
            <person name="Wu Y.L."/>
            <person name="Cai Z.L."/>
            <person name="Qin H."/>
            <person name="Bao Y."/>
            <person name="Leung R.K.K."/>
            <person name="Ng P.K.S."/>
            <person name="Zou J."/>
            <person name="Zhong X.J."/>
            <person name="Ran P.X."/>
            <person name="Zhong N.S."/>
            <person name="Liu Z.G."/>
            <person name="Tsui S.K.W."/>
        </authorList>
    </citation>
    <scope>NUCLEOTIDE SEQUENCE</scope>
    <source>
        <strain evidence="10">Derf</strain>
        <tissue evidence="10">Whole organism</tissue>
    </source>
</reference>
<dbReference type="OrthoDB" id="6489064at2759"/>
<comment type="similarity">
    <text evidence="2">Belongs to the NPC2 family.</text>
</comment>
<dbReference type="InterPro" id="IPR039670">
    <property type="entry name" value="NPC2-like"/>
</dbReference>
<reference evidence="8" key="2">
    <citation type="journal article" date="2017" name="Allergy">
        <title>Der f 35: an MD-2-like house dust mite allergen that cross-reacts with Der f 2 and Pso o 2.</title>
        <authorList>
            <person name="Fujimura T."/>
            <person name="Aki T."/>
            <person name="Isobe T."/>
            <person name="Matsuoka A."/>
            <person name="Hayashi T."/>
            <person name="Ono K."/>
            <person name="Kawamoto S."/>
        </authorList>
    </citation>
    <scope>NUCLEOTIDE SEQUENCE</scope>
</reference>
<accession>A0A1W7HBY9</accession>
<dbReference type="SUPFAM" id="SSF81296">
    <property type="entry name" value="E set domains"/>
    <property type="match status" value="1"/>
</dbReference>
<dbReference type="Allergome" id="11970">
    <property type="allergen name" value="Der f 35"/>
</dbReference>
<dbReference type="PANTHER" id="PTHR11306:SF68">
    <property type="entry name" value="NPC INTRACELLULAR CHOLESTEROL TRANSPORTER 2"/>
    <property type="match status" value="1"/>
</dbReference>
<feature type="chain" id="PRO_5038221098" evidence="6">
    <location>
        <begin position="18"/>
        <end position="143"/>
    </location>
</feature>
<evidence type="ECO:0000256" key="2">
    <source>
        <dbReference type="ARBA" id="ARBA00006370"/>
    </source>
</evidence>
<organism evidence="8">
    <name type="scientific">Dermatophagoides farinae</name>
    <name type="common">American house dust mite</name>
    <dbReference type="NCBI Taxonomy" id="6954"/>
    <lineage>
        <taxon>Eukaryota</taxon>
        <taxon>Metazoa</taxon>
        <taxon>Ecdysozoa</taxon>
        <taxon>Arthropoda</taxon>
        <taxon>Chelicerata</taxon>
        <taxon>Arachnida</taxon>
        <taxon>Acari</taxon>
        <taxon>Acariformes</taxon>
        <taxon>Sarcoptiformes</taxon>
        <taxon>Astigmata</taxon>
        <taxon>Psoroptidia</taxon>
        <taxon>Analgoidea</taxon>
        <taxon>Pyroglyphidae</taxon>
        <taxon>Dermatophagoidinae</taxon>
        <taxon>Dermatophagoides</taxon>
    </lineage>
</organism>
<dbReference type="Allergome" id="11971">
    <property type="allergen name" value="Der f 35.0101"/>
</dbReference>
<reference evidence="9" key="4">
    <citation type="journal article" date="2021" name="World Allergy Organ. J.">
        <title>Chromosome-level assembly of Dermatophagoides farinae genome and transcriptome reveals two novel allergens Der f 37 and Der f 39.</title>
        <authorList>
            <person name="Chen J."/>
            <person name="Cai Z."/>
            <person name="Fan D."/>
            <person name="Hu J."/>
            <person name="Hou Y."/>
            <person name="He Y."/>
            <person name="Zhang Z."/>
            <person name="Zhao Z."/>
            <person name="Gao P."/>
            <person name="Hu W."/>
            <person name="Sun J."/>
            <person name="Li J."/>
            <person name="Ji K."/>
        </authorList>
    </citation>
    <scope>NUCLEOTIDE SEQUENCE</scope>
    <source>
        <strain evidence="9">JKM2019</strain>
    </source>
</reference>
<sequence length="143" mass="15525">MIKFLCIFALTFAVASAGKMKFVDCGHKEVISLDVSGCEGDYCVLHKGKTIDLDMKCKSNQDSEHLKLIISADVNGIEIEVPGFDQDGCHYVQCPIHKGQDYDIKYSYNVPAVLPNIKGTLTAKVIGDNGLVGCLKLNGEIAD</sequence>
<keyword evidence="3" id="KW-0964">Secreted</keyword>
<keyword evidence="4 6" id="KW-0732">Signal</keyword>
<protein>
    <submittedName>
        <fullName evidence="10">Phosphatidylglycerol/phosphatidylinositol transfer protein</fullName>
    </submittedName>
    <submittedName>
        <fullName evidence="8 9">group II allergen</fullName>
    </submittedName>
</protein>
<dbReference type="SMART" id="SM00737">
    <property type="entry name" value="ML"/>
    <property type="match status" value="1"/>
</dbReference>
<feature type="signal peptide" evidence="6">
    <location>
        <begin position="1"/>
        <end position="17"/>
    </location>
</feature>
<dbReference type="EMBL" id="ASGP02000001">
    <property type="protein sequence ID" value="KAH9529271.1"/>
    <property type="molecule type" value="Genomic_DNA"/>
</dbReference>
<evidence type="ECO:0000256" key="1">
    <source>
        <dbReference type="ARBA" id="ARBA00004613"/>
    </source>
</evidence>
<gene>
    <name evidence="8" type="primary">Der f 35</name>
    <name evidence="10" type="synonym">NPC2_4</name>
    <name evidence="10" type="ORF">DERF_003162</name>
    <name evidence="9" type="ORF">HUG17_5168</name>
</gene>
<reference evidence="10" key="5">
    <citation type="journal article" date="2022" name="Res Sq">
        <title>Comparative Genomics Reveals Insights into the Divergent Evolution of Astigmatic Mites and Household Pest Adaptations.</title>
        <authorList>
            <person name="Xiong Q."/>
            <person name="Wan A.T.-Y."/>
            <person name="Liu X.-Y."/>
            <person name="Fung C.S.-H."/>
            <person name="Xiao X."/>
            <person name="Malainual N."/>
            <person name="Hou J."/>
            <person name="Wang L."/>
            <person name="Wang M."/>
            <person name="Yang K."/>
            <person name="Cui Y."/>
            <person name="Leung E."/>
            <person name="Nong W."/>
            <person name="Shin S.-K."/>
            <person name="Au S."/>
            <person name="Jeong K.Y."/>
            <person name="Chew F.T."/>
            <person name="Hui J."/>
            <person name="Leung T.F."/>
            <person name="Tungtrongchitr A."/>
            <person name="Zhong N."/>
            <person name="Liu Z."/>
            <person name="Tsui S."/>
        </authorList>
    </citation>
    <scope>NUCLEOTIDE SEQUENCE</scope>
    <source>
        <strain evidence="10">Derf</strain>
        <tissue evidence="10">Whole organism</tissue>
    </source>
</reference>
<dbReference type="GO" id="GO:0005576">
    <property type="term" value="C:extracellular region"/>
    <property type="evidence" value="ECO:0007669"/>
    <property type="project" value="UniProtKB-SubCell"/>
</dbReference>
<dbReference type="GO" id="GO:0015918">
    <property type="term" value="P:sterol transport"/>
    <property type="evidence" value="ECO:0007669"/>
    <property type="project" value="InterPro"/>
</dbReference>
<dbReference type="SMR" id="A0A1W7HBY9"/>
<dbReference type="AlphaFoldDB" id="A0A1W7HBY9"/>
<dbReference type="Gene3D" id="2.60.40.770">
    <property type="match status" value="1"/>
</dbReference>
<dbReference type="EMBL" id="LC175222">
    <property type="protein sequence ID" value="BAX34757.1"/>
    <property type="molecule type" value="mRNA"/>
</dbReference>
<dbReference type="Proteomes" id="UP000828236">
    <property type="component" value="Unassembled WGS sequence"/>
</dbReference>
<feature type="domain" description="MD-2-related lipid-recognition" evidence="7">
    <location>
        <begin position="22"/>
        <end position="139"/>
    </location>
</feature>
<evidence type="ECO:0000256" key="5">
    <source>
        <dbReference type="ARBA" id="ARBA00023157"/>
    </source>
</evidence>
<proteinExistence type="evidence at transcript level"/>
<dbReference type="PANTHER" id="PTHR11306">
    <property type="entry name" value="NIEMANN PICK TYPE C2 PROTEIN NPC2-RELATED"/>
    <property type="match status" value="1"/>
</dbReference>
<dbReference type="Pfam" id="PF02221">
    <property type="entry name" value="E1_DerP2_DerF2"/>
    <property type="match status" value="1"/>
</dbReference>